<dbReference type="SUPFAM" id="SSF56112">
    <property type="entry name" value="Protein kinase-like (PK-like)"/>
    <property type="match status" value="1"/>
</dbReference>
<accession>A0A836CHS8</accession>
<sequence length="253" mass="28124">MDVCDAITRQLPSKHRYRITDVRNRGSYGIVLAGRTDQNADVVVKLVNLSSVKGMNVLGEPWYMTKRASFDHEVGMLHAVNLGVPDVFPEVLDACVVKRAAGVNFGFVLMRDAGTESLHTVLASGRIVPGDLMPMCAHVLKGLHDKGFVHGDLHAGNVICESTCVTFVDTSRTLFFANDNADFRAAKLYDLAVLINSVDDIATQDHTLCAQFLREYNHTQIGADDMSELLFTPEQLQEKRQEYLRILSRMPLM</sequence>
<comment type="caution">
    <text evidence="2">The sequence shown here is derived from an EMBL/GenBank/DDBJ whole genome shotgun (WGS) entry which is preliminary data.</text>
</comment>
<feature type="domain" description="Protein kinase" evidence="1">
    <location>
        <begin position="17"/>
        <end position="253"/>
    </location>
</feature>
<gene>
    <name evidence="2" type="ORF">JKP88DRAFT_241086</name>
</gene>
<dbReference type="PROSITE" id="PS50011">
    <property type="entry name" value="PROTEIN_KINASE_DOM"/>
    <property type="match status" value="1"/>
</dbReference>
<evidence type="ECO:0000259" key="1">
    <source>
        <dbReference type="PROSITE" id="PS50011"/>
    </source>
</evidence>
<evidence type="ECO:0000313" key="3">
    <source>
        <dbReference type="Proteomes" id="UP000664859"/>
    </source>
</evidence>
<dbReference type="OrthoDB" id="5979581at2759"/>
<dbReference type="InterPro" id="IPR000719">
    <property type="entry name" value="Prot_kinase_dom"/>
</dbReference>
<dbReference type="Gene3D" id="1.10.510.10">
    <property type="entry name" value="Transferase(Phosphotransferase) domain 1"/>
    <property type="match status" value="1"/>
</dbReference>
<dbReference type="EMBL" id="JAFCMP010000112">
    <property type="protein sequence ID" value="KAG5186477.1"/>
    <property type="molecule type" value="Genomic_DNA"/>
</dbReference>
<protein>
    <recommendedName>
        <fullName evidence="1">Protein kinase domain-containing protein</fullName>
    </recommendedName>
</protein>
<reference evidence="2" key="1">
    <citation type="submission" date="2021-02" db="EMBL/GenBank/DDBJ databases">
        <title>First Annotated Genome of the Yellow-green Alga Tribonema minus.</title>
        <authorList>
            <person name="Mahan K.M."/>
        </authorList>
    </citation>
    <scope>NUCLEOTIDE SEQUENCE</scope>
    <source>
        <strain evidence="2">UTEX B ZZ1240</strain>
    </source>
</reference>
<organism evidence="2 3">
    <name type="scientific">Tribonema minus</name>
    <dbReference type="NCBI Taxonomy" id="303371"/>
    <lineage>
        <taxon>Eukaryota</taxon>
        <taxon>Sar</taxon>
        <taxon>Stramenopiles</taxon>
        <taxon>Ochrophyta</taxon>
        <taxon>PX clade</taxon>
        <taxon>Xanthophyceae</taxon>
        <taxon>Tribonematales</taxon>
        <taxon>Tribonemataceae</taxon>
        <taxon>Tribonema</taxon>
    </lineage>
</organism>
<proteinExistence type="predicted"/>
<keyword evidence="3" id="KW-1185">Reference proteome</keyword>
<dbReference type="AlphaFoldDB" id="A0A836CHS8"/>
<dbReference type="InterPro" id="IPR011009">
    <property type="entry name" value="Kinase-like_dom_sf"/>
</dbReference>
<dbReference type="GO" id="GO:0004672">
    <property type="term" value="F:protein kinase activity"/>
    <property type="evidence" value="ECO:0007669"/>
    <property type="project" value="InterPro"/>
</dbReference>
<dbReference type="Proteomes" id="UP000664859">
    <property type="component" value="Unassembled WGS sequence"/>
</dbReference>
<name>A0A836CHS8_9STRA</name>
<dbReference type="GO" id="GO:0005524">
    <property type="term" value="F:ATP binding"/>
    <property type="evidence" value="ECO:0007669"/>
    <property type="project" value="InterPro"/>
</dbReference>
<evidence type="ECO:0000313" key="2">
    <source>
        <dbReference type="EMBL" id="KAG5186477.1"/>
    </source>
</evidence>